<evidence type="ECO:0000256" key="6">
    <source>
        <dbReference type="ARBA" id="ARBA00022777"/>
    </source>
</evidence>
<dbReference type="GO" id="GO:0004674">
    <property type="term" value="F:protein serine/threonine kinase activity"/>
    <property type="evidence" value="ECO:0007669"/>
    <property type="project" value="UniProtKB-KW"/>
</dbReference>
<reference evidence="12" key="1">
    <citation type="submission" date="2022-11" db="UniProtKB">
        <authorList>
            <consortium name="WormBaseParasite"/>
        </authorList>
    </citation>
    <scope>IDENTIFICATION</scope>
</reference>
<dbReference type="InterPro" id="IPR011009">
    <property type="entry name" value="Kinase-like_dom_sf"/>
</dbReference>
<keyword evidence="6" id="KW-0418">Kinase</keyword>
<dbReference type="PROSITE" id="PS50011">
    <property type="entry name" value="PROTEIN_KINASE_DOM"/>
    <property type="match status" value="1"/>
</dbReference>
<evidence type="ECO:0000256" key="8">
    <source>
        <dbReference type="SAM" id="MobiDB-lite"/>
    </source>
</evidence>
<keyword evidence="2" id="KW-0723">Serine/threonine-protein kinase</keyword>
<dbReference type="EC" id="2.7.11.1" evidence="1"/>
<keyword evidence="3" id="KW-0808">Transferase</keyword>
<dbReference type="Gene3D" id="1.10.510.10">
    <property type="entry name" value="Transferase(Phosphotransferase) domain 1"/>
    <property type="match status" value="1"/>
</dbReference>
<dbReference type="Gene3D" id="3.30.200.20">
    <property type="entry name" value="Phosphorylase Kinase, domain 1"/>
    <property type="match status" value="1"/>
</dbReference>
<accession>A0A915I2M0</accession>
<keyword evidence="7" id="KW-0067">ATP-binding</keyword>
<keyword evidence="4" id="KW-0732">Signal</keyword>
<feature type="region of interest" description="Disordered" evidence="8">
    <location>
        <begin position="1"/>
        <end position="27"/>
    </location>
</feature>
<evidence type="ECO:0000256" key="5">
    <source>
        <dbReference type="ARBA" id="ARBA00022741"/>
    </source>
</evidence>
<evidence type="ECO:0000259" key="9">
    <source>
        <dbReference type="PROSITE" id="PS50011"/>
    </source>
</evidence>
<dbReference type="PROSITE" id="PS00108">
    <property type="entry name" value="PROTEIN_KINASE_ST"/>
    <property type="match status" value="1"/>
</dbReference>
<evidence type="ECO:0000256" key="2">
    <source>
        <dbReference type="ARBA" id="ARBA00022527"/>
    </source>
</evidence>
<dbReference type="Gene3D" id="1.20.1440.180">
    <property type="entry name" value="KEN domain"/>
    <property type="match status" value="1"/>
</dbReference>
<keyword evidence="11" id="KW-1185">Reference proteome</keyword>
<organism evidence="11 12">
    <name type="scientific">Romanomermis culicivorax</name>
    <name type="common">Nematode worm</name>
    <dbReference type="NCBI Taxonomy" id="13658"/>
    <lineage>
        <taxon>Eukaryota</taxon>
        <taxon>Metazoa</taxon>
        <taxon>Ecdysozoa</taxon>
        <taxon>Nematoda</taxon>
        <taxon>Enoplea</taxon>
        <taxon>Dorylaimia</taxon>
        <taxon>Mermithida</taxon>
        <taxon>Mermithoidea</taxon>
        <taxon>Mermithidae</taxon>
        <taxon>Romanomermis</taxon>
    </lineage>
</organism>
<feature type="domain" description="KEN" evidence="10">
    <location>
        <begin position="339"/>
        <end position="467"/>
    </location>
</feature>
<dbReference type="GO" id="GO:0051082">
    <property type="term" value="F:unfolded protein binding"/>
    <property type="evidence" value="ECO:0007669"/>
    <property type="project" value="TreeGrafter"/>
</dbReference>
<dbReference type="GO" id="GO:0006397">
    <property type="term" value="P:mRNA processing"/>
    <property type="evidence" value="ECO:0007669"/>
    <property type="project" value="InterPro"/>
</dbReference>
<feature type="compositionally biased region" description="Low complexity" evidence="8">
    <location>
        <begin position="1"/>
        <end position="19"/>
    </location>
</feature>
<dbReference type="SMART" id="SM00580">
    <property type="entry name" value="PUG"/>
    <property type="match status" value="1"/>
</dbReference>
<dbReference type="GO" id="GO:1990604">
    <property type="term" value="C:IRE1-TRAF2-ASK1 complex"/>
    <property type="evidence" value="ECO:0007669"/>
    <property type="project" value="TreeGrafter"/>
</dbReference>
<dbReference type="OMA" id="MEIYAFI"/>
<dbReference type="Pfam" id="PF00069">
    <property type="entry name" value="Pkinase"/>
    <property type="match status" value="1"/>
</dbReference>
<evidence type="ECO:0000256" key="1">
    <source>
        <dbReference type="ARBA" id="ARBA00012513"/>
    </source>
</evidence>
<dbReference type="SUPFAM" id="SSF56112">
    <property type="entry name" value="Protein kinase-like (PK-like)"/>
    <property type="match status" value="1"/>
</dbReference>
<dbReference type="GO" id="GO:0005524">
    <property type="term" value="F:ATP binding"/>
    <property type="evidence" value="ECO:0007669"/>
    <property type="project" value="UniProtKB-KW"/>
</dbReference>
<evidence type="ECO:0000256" key="4">
    <source>
        <dbReference type="ARBA" id="ARBA00022729"/>
    </source>
</evidence>
<proteinExistence type="predicted"/>
<evidence type="ECO:0000256" key="3">
    <source>
        <dbReference type="ARBA" id="ARBA00022679"/>
    </source>
</evidence>
<dbReference type="WBParaSite" id="nRc.2.0.1.t08377-RA">
    <property type="protein sequence ID" value="nRc.2.0.1.t08377-RA"/>
    <property type="gene ID" value="nRc.2.0.1.g08377"/>
</dbReference>
<dbReference type="GO" id="GO:0036498">
    <property type="term" value="P:IRE1-mediated unfolded protein response"/>
    <property type="evidence" value="ECO:0007669"/>
    <property type="project" value="TreeGrafter"/>
</dbReference>
<dbReference type="CDD" id="cd13982">
    <property type="entry name" value="STKc_IRE1"/>
    <property type="match status" value="1"/>
</dbReference>
<dbReference type="InterPro" id="IPR008271">
    <property type="entry name" value="Ser/Thr_kinase_AS"/>
</dbReference>
<dbReference type="FunFam" id="3.30.200.20:FF:000077">
    <property type="entry name" value="Putative Serine/threonine-protein kinase/endoribonuclease IRE1"/>
    <property type="match status" value="1"/>
</dbReference>
<sequence>MQASPSASAGSAHFSASESGNRKNHSDFNGNFAQNNDLLFFRVGKISFNTQNILGRGCEGTVVYKGTFDGRDVAVKRVVSDFFNLADREVDLLRASDSHPNVIRYFCMESDSQFRYIALELCWATFNDYVESEEVQERCPLSVIHMLEQATIGLSHLHSLKIVHRDIKPHNILLSEPNLNGNVNVLISDFGLCKKLTAGRNSFSKRSGFTGTDGWIAPEMLSPNVNSTFAVDIFSLGCVFYYVLSKGKHPFGDSFRRQGNIAAGVYDLTDVKHERPETCRHLIRLMIEFSPSQRPCVKVVLKHPMFWANSRILTFFQSADEFQSFDFSNALKTFKCKKKEGTRYDKKDVSDRVDKEDIQSLVVQTLEKGAWYVVNRDWRKQIHDGLLIDLKTRRTYRGNSIRDLLRALRNKKNHFRELPEEIKAVVGNVPEDLVAYFVDKFPHLLTHVHDALRVCHDEPVFRHYYKSD</sequence>
<dbReference type="GO" id="GO:0070059">
    <property type="term" value="P:intrinsic apoptotic signaling pathway in response to endoplasmic reticulum stress"/>
    <property type="evidence" value="ECO:0007669"/>
    <property type="project" value="TreeGrafter"/>
</dbReference>
<dbReference type="SMART" id="SM00220">
    <property type="entry name" value="S_TKc"/>
    <property type="match status" value="1"/>
</dbReference>
<dbReference type="Pfam" id="PF06479">
    <property type="entry name" value="Ribonuc_2-5A"/>
    <property type="match status" value="1"/>
</dbReference>
<dbReference type="InterPro" id="IPR010513">
    <property type="entry name" value="KEN_dom"/>
</dbReference>
<evidence type="ECO:0000313" key="11">
    <source>
        <dbReference type="Proteomes" id="UP000887565"/>
    </source>
</evidence>
<keyword evidence="5" id="KW-0547">Nucleotide-binding</keyword>
<dbReference type="PROSITE" id="PS51392">
    <property type="entry name" value="KEN"/>
    <property type="match status" value="1"/>
</dbReference>
<protein>
    <recommendedName>
        <fullName evidence="1">non-specific serine/threonine protein kinase</fullName>
        <ecNumber evidence="1">2.7.11.1</ecNumber>
    </recommendedName>
</protein>
<dbReference type="InterPro" id="IPR000719">
    <property type="entry name" value="Prot_kinase_dom"/>
</dbReference>
<dbReference type="InterPro" id="IPR038357">
    <property type="entry name" value="KEN_sf"/>
</dbReference>
<dbReference type="InterPro" id="IPR045133">
    <property type="entry name" value="IRE1/2-like"/>
</dbReference>
<dbReference type="GO" id="GO:0004521">
    <property type="term" value="F:RNA endonuclease activity"/>
    <property type="evidence" value="ECO:0007669"/>
    <property type="project" value="InterPro"/>
</dbReference>
<dbReference type="PANTHER" id="PTHR13954">
    <property type="entry name" value="IRE1-RELATED"/>
    <property type="match status" value="1"/>
</dbReference>
<feature type="domain" description="Protein kinase" evidence="9">
    <location>
        <begin position="48"/>
        <end position="306"/>
    </location>
</feature>
<name>A0A915I2M0_ROMCU</name>
<evidence type="ECO:0000256" key="7">
    <source>
        <dbReference type="ARBA" id="ARBA00022840"/>
    </source>
</evidence>
<dbReference type="AlphaFoldDB" id="A0A915I2M0"/>
<dbReference type="PANTHER" id="PTHR13954:SF6">
    <property type="entry name" value="NON-SPECIFIC SERINE_THREONINE PROTEIN KINASE"/>
    <property type="match status" value="1"/>
</dbReference>
<dbReference type="Proteomes" id="UP000887565">
    <property type="component" value="Unplaced"/>
</dbReference>
<evidence type="ECO:0000259" key="10">
    <source>
        <dbReference type="PROSITE" id="PS51392"/>
    </source>
</evidence>
<evidence type="ECO:0000313" key="12">
    <source>
        <dbReference type="WBParaSite" id="nRc.2.0.1.t08377-RA"/>
    </source>
</evidence>